<dbReference type="CDD" id="cd04458">
    <property type="entry name" value="CSP_CDS"/>
    <property type="match status" value="1"/>
</dbReference>
<evidence type="ECO:0000313" key="5">
    <source>
        <dbReference type="EMBL" id="EFL91945.1"/>
    </source>
</evidence>
<evidence type="ECO:0000256" key="2">
    <source>
        <dbReference type="ARBA" id="ARBA00022490"/>
    </source>
</evidence>
<dbReference type="GO" id="GO:0005829">
    <property type="term" value="C:cytosol"/>
    <property type="evidence" value="ECO:0007669"/>
    <property type="project" value="UniProtKB-ARBA"/>
</dbReference>
<keyword evidence="2" id="KW-0963">Cytoplasm</keyword>
<evidence type="ECO:0000313" key="6">
    <source>
        <dbReference type="Proteomes" id="UP000005726"/>
    </source>
</evidence>
<dbReference type="PANTHER" id="PTHR11544">
    <property type="entry name" value="COLD SHOCK DOMAIN CONTAINING PROTEINS"/>
    <property type="match status" value="1"/>
</dbReference>
<dbReference type="Proteomes" id="UP000005726">
    <property type="component" value="Unassembled WGS sequence"/>
</dbReference>
<gene>
    <name evidence="5" type="primary">cspC</name>
    <name evidence="5" type="ORF">REG_0895</name>
</gene>
<dbReference type="InterPro" id="IPR002059">
    <property type="entry name" value="CSP_DNA-bd"/>
</dbReference>
<sequence length="88" mass="9605">MSIIVVPTGKLNNAKEIFKMSKIKGSVKWFNEAKGFGFITPDDKSKDVFVHFSAIQGDGFKTLGEGQQVEFDIEEGKKGPAAINVVTL</sequence>
<dbReference type="InterPro" id="IPR050181">
    <property type="entry name" value="Cold_shock_domain"/>
</dbReference>
<protein>
    <submittedName>
        <fullName evidence="5">Cold shock protein</fullName>
    </submittedName>
</protein>
<dbReference type="Gene3D" id="2.40.50.140">
    <property type="entry name" value="Nucleic acid-binding proteins"/>
    <property type="match status" value="1"/>
</dbReference>
<dbReference type="PROSITE" id="PS00352">
    <property type="entry name" value="CSD_1"/>
    <property type="match status" value="1"/>
</dbReference>
<dbReference type="PRINTS" id="PR00050">
    <property type="entry name" value="COLDSHOCK"/>
</dbReference>
<dbReference type="InterPro" id="IPR019844">
    <property type="entry name" value="CSD_CS"/>
</dbReference>
<dbReference type="EMBL" id="GL379591">
    <property type="protein sequence ID" value="EFL91945.1"/>
    <property type="molecule type" value="Genomic_DNA"/>
</dbReference>
<dbReference type="InterPro" id="IPR011129">
    <property type="entry name" value="CSD"/>
</dbReference>
<comment type="subcellular location">
    <subcellularLocation>
        <location evidence="1 3">Cytoplasm</location>
    </subcellularLocation>
</comment>
<dbReference type="SUPFAM" id="SSF50249">
    <property type="entry name" value="Nucleic acid-binding proteins"/>
    <property type="match status" value="1"/>
</dbReference>
<dbReference type="Pfam" id="PF00313">
    <property type="entry name" value="CSD"/>
    <property type="match status" value="1"/>
</dbReference>
<dbReference type="FunFam" id="2.40.50.140:FF:000006">
    <property type="entry name" value="Cold shock protein CspC"/>
    <property type="match status" value="1"/>
</dbReference>
<dbReference type="Gene3D" id="6.20.370.130">
    <property type="match status" value="1"/>
</dbReference>
<dbReference type="SMART" id="SM00357">
    <property type="entry name" value="CSP"/>
    <property type="match status" value="1"/>
</dbReference>
<evidence type="ECO:0000259" key="4">
    <source>
        <dbReference type="PROSITE" id="PS51857"/>
    </source>
</evidence>
<dbReference type="InterPro" id="IPR012340">
    <property type="entry name" value="NA-bd_OB-fold"/>
</dbReference>
<dbReference type="eggNOG" id="COG1278">
    <property type="taxonomic scope" value="Bacteria"/>
</dbReference>
<dbReference type="STRING" id="663321.REG_0895"/>
<organism evidence="5 6">
    <name type="scientific">Candidatus Regiella insecticola LSR1</name>
    <dbReference type="NCBI Taxonomy" id="663321"/>
    <lineage>
        <taxon>Bacteria</taxon>
        <taxon>Pseudomonadati</taxon>
        <taxon>Pseudomonadota</taxon>
        <taxon>Gammaproteobacteria</taxon>
        <taxon>Enterobacterales</taxon>
        <taxon>Enterobacteriaceae</taxon>
        <taxon>aphid secondary symbionts</taxon>
        <taxon>Candidatus Regiella</taxon>
    </lineage>
</organism>
<evidence type="ECO:0000256" key="1">
    <source>
        <dbReference type="ARBA" id="ARBA00004496"/>
    </source>
</evidence>
<evidence type="ECO:0000256" key="3">
    <source>
        <dbReference type="RuleBase" id="RU000408"/>
    </source>
</evidence>
<dbReference type="GO" id="GO:0003676">
    <property type="term" value="F:nucleic acid binding"/>
    <property type="evidence" value="ECO:0007669"/>
    <property type="project" value="InterPro"/>
</dbReference>
<dbReference type="PROSITE" id="PS51857">
    <property type="entry name" value="CSD_2"/>
    <property type="match status" value="1"/>
</dbReference>
<name>E0WSH6_9ENTR</name>
<dbReference type="HOGENOM" id="CLU_117621_2_0_6"/>
<dbReference type="NCBIfam" id="NF007062">
    <property type="entry name" value="PRK09507.1"/>
    <property type="match status" value="1"/>
</dbReference>
<feature type="domain" description="CSD" evidence="4">
    <location>
        <begin position="22"/>
        <end position="87"/>
    </location>
</feature>
<proteinExistence type="predicted"/>
<reference evidence="5" key="1">
    <citation type="journal article" date="2009" name="Environ. Microbiol.">
        <title>Dynamics of genome evolution in facultative symbionts of aphids.</title>
        <authorList>
            <person name="Degnan P.H."/>
            <person name="Leonardo T.E."/>
            <person name="Cass B.N."/>
            <person name="Hurwitz B."/>
            <person name="Stern D."/>
            <person name="Gibbs R.A."/>
            <person name="Richards S."/>
            <person name="Moran N.A."/>
        </authorList>
    </citation>
    <scope>NUCLEOTIDE SEQUENCE [LARGE SCALE GENOMIC DNA]</scope>
    <source>
        <strain evidence="5">LSR1</strain>
    </source>
</reference>
<dbReference type="AlphaFoldDB" id="E0WSH6"/>
<accession>E0WSH6</accession>
<keyword evidence="6" id="KW-1185">Reference proteome</keyword>